<dbReference type="EMBL" id="BPLQ01003486">
    <property type="protein sequence ID" value="GIY00828.1"/>
    <property type="molecule type" value="Genomic_DNA"/>
</dbReference>
<name>A0AAV4Q098_9ARAC</name>
<protein>
    <submittedName>
        <fullName evidence="1">Uncharacterized protein</fullName>
    </submittedName>
</protein>
<keyword evidence="2" id="KW-1185">Reference proteome</keyword>
<comment type="caution">
    <text evidence="1">The sequence shown here is derived from an EMBL/GenBank/DDBJ whole genome shotgun (WGS) entry which is preliminary data.</text>
</comment>
<accession>A0AAV4Q098</accession>
<gene>
    <name evidence="1" type="ORF">CDAR_212551</name>
</gene>
<dbReference type="AlphaFoldDB" id="A0AAV4Q098"/>
<sequence>MAIDTLAILFPTCGPPLQHTATATPINFISYINTLHEPTPSTELHQCESAAFDADGVITGCTSPPFCPTHYPSPQSPCHLFVYANLYVMATLIFGTSSGRCPADYMC</sequence>
<organism evidence="1 2">
    <name type="scientific">Caerostris darwini</name>
    <dbReference type="NCBI Taxonomy" id="1538125"/>
    <lineage>
        <taxon>Eukaryota</taxon>
        <taxon>Metazoa</taxon>
        <taxon>Ecdysozoa</taxon>
        <taxon>Arthropoda</taxon>
        <taxon>Chelicerata</taxon>
        <taxon>Arachnida</taxon>
        <taxon>Araneae</taxon>
        <taxon>Araneomorphae</taxon>
        <taxon>Entelegynae</taxon>
        <taxon>Araneoidea</taxon>
        <taxon>Araneidae</taxon>
        <taxon>Caerostris</taxon>
    </lineage>
</organism>
<evidence type="ECO:0000313" key="2">
    <source>
        <dbReference type="Proteomes" id="UP001054837"/>
    </source>
</evidence>
<reference evidence="1 2" key="1">
    <citation type="submission" date="2021-06" db="EMBL/GenBank/DDBJ databases">
        <title>Caerostris darwini draft genome.</title>
        <authorList>
            <person name="Kono N."/>
            <person name="Arakawa K."/>
        </authorList>
    </citation>
    <scope>NUCLEOTIDE SEQUENCE [LARGE SCALE GENOMIC DNA]</scope>
</reference>
<evidence type="ECO:0000313" key="1">
    <source>
        <dbReference type="EMBL" id="GIY00828.1"/>
    </source>
</evidence>
<dbReference type="Proteomes" id="UP001054837">
    <property type="component" value="Unassembled WGS sequence"/>
</dbReference>
<proteinExistence type="predicted"/>